<evidence type="ECO:0000313" key="3">
    <source>
        <dbReference type="Proteomes" id="UP000199139"/>
    </source>
</evidence>
<dbReference type="EMBL" id="BJWJ01000045">
    <property type="protein sequence ID" value="GEM05692.1"/>
    <property type="molecule type" value="Genomic_DNA"/>
</dbReference>
<dbReference type="Proteomes" id="UP000321773">
    <property type="component" value="Unassembled WGS sequence"/>
</dbReference>
<protein>
    <submittedName>
        <fullName evidence="2">Uncharacterized protein</fullName>
    </submittedName>
</protein>
<dbReference type="Proteomes" id="UP000199139">
    <property type="component" value="Unassembled WGS sequence"/>
</dbReference>
<evidence type="ECO:0000313" key="1">
    <source>
        <dbReference type="EMBL" id="GEM05692.1"/>
    </source>
</evidence>
<sequence>MRKNKLPLMLRFDFLSLPKGTVRTFSKDIYEVKSGLLVKDIHTNKVFRIQDIFYDIRTVKDANGNIVAKRKNPQRELHIINHT</sequence>
<proteinExistence type="predicted"/>
<evidence type="ECO:0000313" key="2">
    <source>
        <dbReference type="EMBL" id="SFS95767.1"/>
    </source>
</evidence>
<reference evidence="2 3" key="1">
    <citation type="submission" date="2016-10" db="EMBL/GenBank/DDBJ databases">
        <authorList>
            <person name="de Groot N.N."/>
        </authorList>
    </citation>
    <scope>NUCLEOTIDE SEQUENCE [LARGE SCALE GENOMIC DNA]</scope>
    <source>
        <strain evidence="2 3">DSM 17074</strain>
    </source>
</reference>
<dbReference type="STRING" id="306541.SAMN05421668_12124"/>
<dbReference type="AlphaFoldDB" id="A0A1I6U3B5"/>
<evidence type="ECO:0000313" key="4">
    <source>
        <dbReference type="Proteomes" id="UP000321773"/>
    </source>
</evidence>
<dbReference type="RefSeq" id="WP_062323053.1">
    <property type="nucleotide sequence ID" value="NZ_FPAI01000021.1"/>
</dbReference>
<keyword evidence="4" id="KW-1185">Reference proteome</keyword>
<dbReference type="EMBL" id="FPAI01000021">
    <property type="protein sequence ID" value="SFS95767.1"/>
    <property type="molecule type" value="Genomic_DNA"/>
</dbReference>
<accession>A0A1I6U3B5</accession>
<name>A0A1I6U3B5_9BACI</name>
<dbReference type="OrthoDB" id="2909618at2"/>
<gene>
    <name evidence="1" type="ORF">HMI01_26800</name>
    <name evidence="2" type="ORF">SAMN05421668_12124</name>
</gene>
<reference evidence="1 4" key="2">
    <citation type="submission" date="2019-07" db="EMBL/GenBank/DDBJ databases">
        <title>Whole genome shotgun sequence of Halolactibacillus miurensis NBRC 100873.</title>
        <authorList>
            <person name="Hosoyama A."/>
            <person name="Uohara A."/>
            <person name="Ohji S."/>
            <person name="Ichikawa N."/>
        </authorList>
    </citation>
    <scope>NUCLEOTIDE SEQUENCE [LARGE SCALE GENOMIC DNA]</scope>
    <source>
        <strain evidence="1 4">NBRC 100873</strain>
    </source>
</reference>
<organism evidence="2 3">
    <name type="scientific">Halolactibacillus miurensis</name>
    <dbReference type="NCBI Taxonomy" id="306541"/>
    <lineage>
        <taxon>Bacteria</taxon>
        <taxon>Bacillati</taxon>
        <taxon>Bacillota</taxon>
        <taxon>Bacilli</taxon>
        <taxon>Bacillales</taxon>
        <taxon>Bacillaceae</taxon>
        <taxon>Halolactibacillus</taxon>
    </lineage>
</organism>